<name>A0A8X8ALZ6_POPTO</name>
<proteinExistence type="predicted"/>
<dbReference type="EMBL" id="JAAWWB010000005">
    <property type="protein sequence ID" value="KAG6783460.1"/>
    <property type="molecule type" value="Genomic_DNA"/>
</dbReference>
<evidence type="ECO:0000313" key="2">
    <source>
        <dbReference type="Proteomes" id="UP000886885"/>
    </source>
</evidence>
<sequence length="334" mass="37157">MLLSLVQAIYTSPFPSKTQTQFNSIIKSKTFLPKSLFPTFDCPSKTLSRLFFYGNTRTRKLTAGASFTVHASLIEAPVLWVGRLCIFYALLKAGLAGSEANPLVSGLDGGGGAESGDLGFSKWIEAIQGKPGGLSGFTLVRAINVIVMRNGNDWKSLRKYNNPRRLAWWFRRYDPFLDFLGFIRASAQLSTPRVCRLRNLVVVSAHVVNSCVYKEAADKRKLVSKWHPTTKGTLRRNYRVPSKSEGQRRLKAIAALLSEDDYFVDATSHKGCQIRRESAHGESVCCNNVRALFDELPTPHLLVEITAFPAGPLTEKDYVKAEKLERVLRSGPSI</sequence>
<dbReference type="PANTHER" id="PTHR37229">
    <property type="entry name" value="6,7-DIMETHYL-8-RIBITYLLUMAZINE SYNTHASE"/>
    <property type="match status" value="1"/>
</dbReference>
<comment type="caution">
    <text evidence="1">The sequence shown here is derived from an EMBL/GenBank/DDBJ whole genome shotgun (WGS) entry which is preliminary data.</text>
</comment>
<dbReference type="GO" id="GO:0009941">
    <property type="term" value="C:chloroplast envelope"/>
    <property type="evidence" value="ECO:0007669"/>
    <property type="project" value="TreeGrafter"/>
</dbReference>
<dbReference type="AlphaFoldDB" id="A0A8X8ALZ6"/>
<keyword evidence="2" id="KW-1185">Reference proteome</keyword>
<dbReference type="Proteomes" id="UP000886885">
    <property type="component" value="Chromosome 3A"/>
</dbReference>
<evidence type="ECO:0000313" key="1">
    <source>
        <dbReference type="EMBL" id="KAG6783460.1"/>
    </source>
</evidence>
<gene>
    <name evidence="1" type="ORF">POTOM_012909</name>
</gene>
<dbReference type="PANTHER" id="PTHR37229:SF2">
    <property type="entry name" value="6,7-DIMETHYL-8-RIBITYLLUMAZINE SYNTHASE"/>
    <property type="match status" value="1"/>
</dbReference>
<protein>
    <submittedName>
        <fullName evidence="1">Uncharacterized protein</fullName>
    </submittedName>
</protein>
<accession>A0A8X8ALZ6</accession>
<organism evidence="1 2">
    <name type="scientific">Populus tomentosa</name>
    <name type="common">Chinese white poplar</name>
    <dbReference type="NCBI Taxonomy" id="118781"/>
    <lineage>
        <taxon>Eukaryota</taxon>
        <taxon>Viridiplantae</taxon>
        <taxon>Streptophyta</taxon>
        <taxon>Embryophyta</taxon>
        <taxon>Tracheophyta</taxon>
        <taxon>Spermatophyta</taxon>
        <taxon>Magnoliopsida</taxon>
        <taxon>eudicotyledons</taxon>
        <taxon>Gunneridae</taxon>
        <taxon>Pentapetalae</taxon>
        <taxon>rosids</taxon>
        <taxon>fabids</taxon>
        <taxon>Malpighiales</taxon>
        <taxon>Salicaceae</taxon>
        <taxon>Saliceae</taxon>
        <taxon>Populus</taxon>
    </lineage>
</organism>
<dbReference type="OrthoDB" id="2020370at2759"/>
<reference evidence="1" key="1">
    <citation type="journal article" date="2020" name="bioRxiv">
        <title>Hybrid origin of Populus tomentosa Carr. identified through genome sequencing and phylogenomic analysis.</title>
        <authorList>
            <person name="An X."/>
            <person name="Gao K."/>
            <person name="Chen Z."/>
            <person name="Li J."/>
            <person name="Yang X."/>
            <person name="Yang X."/>
            <person name="Zhou J."/>
            <person name="Guo T."/>
            <person name="Zhao T."/>
            <person name="Huang S."/>
            <person name="Miao D."/>
            <person name="Khan W.U."/>
            <person name="Rao P."/>
            <person name="Ye M."/>
            <person name="Lei B."/>
            <person name="Liao W."/>
            <person name="Wang J."/>
            <person name="Ji L."/>
            <person name="Li Y."/>
            <person name="Guo B."/>
            <person name="Mustafa N.S."/>
            <person name="Li S."/>
            <person name="Yun Q."/>
            <person name="Keller S.R."/>
            <person name="Mao J."/>
            <person name="Zhang R."/>
            <person name="Strauss S.H."/>
        </authorList>
    </citation>
    <scope>NUCLEOTIDE SEQUENCE</scope>
    <source>
        <strain evidence="1">GM15</strain>
        <tissue evidence="1">Leaf</tissue>
    </source>
</reference>